<dbReference type="RefSeq" id="WP_170210655.1">
    <property type="nucleotide sequence ID" value="NZ_BJML01000004.1"/>
</dbReference>
<dbReference type="InterPro" id="IPR027417">
    <property type="entry name" value="P-loop_NTPase"/>
</dbReference>
<accession>A0A4Y3QM37</accession>
<dbReference type="Pfam" id="PF08751">
    <property type="entry name" value="TrwC"/>
    <property type="match status" value="1"/>
</dbReference>
<sequence>MRLVERGACLILALDRGGEAAARAYLESDHSHADEYYLADAGAVAAWAAWDGQGVETATATLDGPTYQAWVDWKDPKSGLLRGTPREETRINRSGEVVVNPASPRFVEMTINCDKSLSVAAALDPAVSAALDDAQAAAGEAMNRYMAQNSVTRVGPRGEQRLVPVERIESVAVVHRSSRAGDPHRHVHMQWGTRVFAEGQWRGLHTAATLKQQGALRGVGEATINSDARLHAALADAGFTFDAATGRVTNLDEHARVMSKRANQIEANRARFEREWRTAHPGQEPDATALREWDQKAWAFERPRKRQATENAEQKWVRELREEGLQVDAFAPVARPAAVTLDQLDRAAIAEHVVMVAGSKSSAWSVADLEGHVGVLVGQTSVRATPEEVTVFARTVAAQVAANLPQLHMDVPGQVPGWVRHLTSERVQRIEEELRARLTDRAMASGLTIDIEAPALAGLNAEQSTAARALATRAPLIVIEGAAGSGKTTMLAAARDLGQAEGLRFVVLAPTLRAANEAASSIGAQASSVHKLVHEHGFRWDDDGRWTRLAVGEVDPATGAIYDGPGAEYRVDADTRVVVDEAGMIDQDLAHALVTVANENAAPLAMIGDRAQLPAIGRGGVLDMAVAAHPRPLDLTELHRFREAGYADLTLRMRDRVEPRALFDQLQERGNLVVHETPEKAWEAIIADVSRRAAAGASVAVAVATNDQAAELNALVQAAHADAGRTRTPGVEVAGSDALTLRVGDRLMTRRNSSELGVANRDTWTVDRVHRDGSVSVSEGAKQARLPRECVEQNTHLAYASTEYGVQGATVAYGHGVITDASSAQAVYVAATRGREHNVLHVVAESHVEARDVFTAAMGREAGDRGTEAARDAAQRDVEGITLPEHDHDPQTRAARMAAEERVYQSEMRAWEAATKRWQELYPDVPAAEYPAALAAAERAATDATTIRVALEEATAGEAVATGEQQWASDYAAVTHAEAAAEAASVFRRNAAQRDAEVTRAQFQARHRAAPAPAPTAEQKAAWARAATAAGSHAGLDTARAQEQAAIARHSRLAASSAPSSKPTAPCPGTAEEEARKDAAFTARRGSRTQRQETAAERAKQSQNVPEQSPPLER</sequence>
<evidence type="ECO:0000259" key="2">
    <source>
        <dbReference type="Pfam" id="PF08751"/>
    </source>
</evidence>
<feature type="domain" description="TrwC relaxase" evidence="2">
    <location>
        <begin position="21"/>
        <end position="321"/>
    </location>
</feature>
<dbReference type="Proteomes" id="UP000319525">
    <property type="component" value="Unassembled WGS sequence"/>
</dbReference>
<feature type="region of interest" description="Disordered" evidence="1">
    <location>
        <begin position="1002"/>
        <end position="1114"/>
    </location>
</feature>
<dbReference type="CDD" id="cd17933">
    <property type="entry name" value="DEXSc_RecD-like"/>
    <property type="match status" value="1"/>
</dbReference>
<feature type="compositionally biased region" description="Basic and acidic residues" evidence="1">
    <location>
        <begin position="1090"/>
        <end position="1100"/>
    </location>
</feature>
<feature type="compositionally biased region" description="Low complexity" evidence="1">
    <location>
        <begin position="1045"/>
        <end position="1068"/>
    </location>
</feature>
<dbReference type="AlphaFoldDB" id="A0A4Y3QM37"/>
<dbReference type="SUPFAM" id="SSF52540">
    <property type="entry name" value="P-loop containing nucleoside triphosphate hydrolases"/>
    <property type="match status" value="2"/>
</dbReference>
<feature type="compositionally biased region" description="Low complexity" evidence="1">
    <location>
        <begin position="1015"/>
        <end position="1034"/>
    </location>
</feature>
<comment type="caution">
    <text evidence="3">The sequence shown here is derived from an EMBL/GenBank/DDBJ whole genome shotgun (WGS) entry which is preliminary data.</text>
</comment>
<dbReference type="EMBL" id="BJML01000004">
    <property type="protein sequence ID" value="GEB45733.1"/>
    <property type="molecule type" value="Genomic_DNA"/>
</dbReference>
<name>A0A4Y3QM37_MICTE</name>
<dbReference type="NCBIfam" id="NF041492">
    <property type="entry name" value="MobF"/>
    <property type="match status" value="1"/>
</dbReference>
<dbReference type="SUPFAM" id="SSF55464">
    <property type="entry name" value="Origin of replication-binding domain, RBD-like"/>
    <property type="match status" value="1"/>
</dbReference>
<dbReference type="Pfam" id="PF13604">
    <property type="entry name" value="AAA_30"/>
    <property type="match status" value="1"/>
</dbReference>
<dbReference type="InterPro" id="IPR014862">
    <property type="entry name" value="TrwC"/>
</dbReference>
<dbReference type="GeneID" id="57144366"/>
<evidence type="ECO:0000313" key="3">
    <source>
        <dbReference type="EMBL" id="GEB45733.1"/>
    </source>
</evidence>
<evidence type="ECO:0000256" key="1">
    <source>
        <dbReference type="SAM" id="MobiDB-lite"/>
    </source>
</evidence>
<dbReference type="Gene3D" id="3.40.50.300">
    <property type="entry name" value="P-loop containing nucleotide triphosphate hydrolases"/>
    <property type="match status" value="2"/>
</dbReference>
<dbReference type="Gene3D" id="2.30.30.940">
    <property type="match status" value="1"/>
</dbReference>
<gene>
    <name evidence="3" type="ORF">MTE01_16780</name>
</gene>
<protein>
    <submittedName>
        <fullName evidence="3">TraA/ATP-dependent exoDNAse/relaxase</fullName>
    </submittedName>
</protein>
<evidence type="ECO:0000313" key="4">
    <source>
        <dbReference type="Proteomes" id="UP000319525"/>
    </source>
</evidence>
<organism evidence="3 4">
    <name type="scientific">Microbacterium testaceum</name>
    <name type="common">Aureobacterium testaceum</name>
    <name type="synonym">Brevibacterium testaceum</name>
    <dbReference type="NCBI Taxonomy" id="2033"/>
    <lineage>
        <taxon>Bacteria</taxon>
        <taxon>Bacillati</taxon>
        <taxon>Actinomycetota</taxon>
        <taxon>Actinomycetes</taxon>
        <taxon>Micrococcales</taxon>
        <taxon>Microbacteriaceae</taxon>
        <taxon>Microbacterium</taxon>
    </lineage>
</organism>
<reference evidence="3 4" key="1">
    <citation type="submission" date="2019-06" db="EMBL/GenBank/DDBJ databases">
        <title>Whole genome shotgun sequence of Microbacterium testaceum NBRC 12675.</title>
        <authorList>
            <person name="Hosoyama A."/>
            <person name="Uohara A."/>
            <person name="Ohji S."/>
            <person name="Ichikawa N."/>
        </authorList>
    </citation>
    <scope>NUCLEOTIDE SEQUENCE [LARGE SCALE GENOMIC DNA]</scope>
    <source>
        <strain evidence="3 4">NBRC 12675</strain>
    </source>
</reference>
<proteinExistence type="predicted"/>